<dbReference type="GO" id="GO:0050982">
    <property type="term" value="P:detection of mechanical stimulus"/>
    <property type="evidence" value="ECO:0007669"/>
    <property type="project" value="TreeGrafter"/>
</dbReference>
<feature type="domain" description="Polycystin cation channel PKD1/PKD2" evidence="7">
    <location>
        <begin position="4"/>
        <end position="141"/>
    </location>
</feature>
<keyword evidence="4 6" id="KW-1133">Transmembrane helix</keyword>
<evidence type="ECO:0000256" key="2">
    <source>
        <dbReference type="ARBA" id="ARBA00007200"/>
    </source>
</evidence>
<feature type="transmembrane region" description="Helical" evidence="6">
    <location>
        <begin position="56"/>
        <end position="78"/>
    </location>
</feature>
<proteinExistence type="inferred from homology"/>
<feature type="transmembrane region" description="Helical" evidence="6">
    <location>
        <begin position="16"/>
        <end position="36"/>
    </location>
</feature>
<dbReference type="PANTHER" id="PTHR10877">
    <property type="entry name" value="POLYCYSTIN FAMILY MEMBER"/>
    <property type="match status" value="1"/>
</dbReference>
<dbReference type="Proteomes" id="UP000828390">
    <property type="component" value="Unassembled WGS sequence"/>
</dbReference>
<dbReference type="Gene3D" id="1.10.287.70">
    <property type="match status" value="1"/>
</dbReference>
<gene>
    <name evidence="8" type="ORF">DPMN_125213</name>
</gene>
<protein>
    <recommendedName>
        <fullName evidence="7">Polycystin cation channel PKD1/PKD2 domain-containing protein</fullName>
    </recommendedName>
</protein>
<dbReference type="GO" id="GO:0005262">
    <property type="term" value="F:calcium channel activity"/>
    <property type="evidence" value="ECO:0007669"/>
    <property type="project" value="TreeGrafter"/>
</dbReference>
<evidence type="ECO:0000256" key="5">
    <source>
        <dbReference type="ARBA" id="ARBA00023136"/>
    </source>
</evidence>
<evidence type="ECO:0000256" key="1">
    <source>
        <dbReference type="ARBA" id="ARBA00004141"/>
    </source>
</evidence>
<dbReference type="InterPro" id="IPR003915">
    <property type="entry name" value="PKD_2"/>
</dbReference>
<keyword evidence="5 6" id="KW-0472">Membrane</keyword>
<keyword evidence="3 6" id="KW-0812">Transmembrane</keyword>
<reference evidence="8" key="2">
    <citation type="submission" date="2020-11" db="EMBL/GenBank/DDBJ databases">
        <authorList>
            <person name="McCartney M.A."/>
            <person name="Auch B."/>
            <person name="Kono T."/>
            <person name="Mallez S."/>
            <person name="Becker A."/>
            <person name="Gohl D.M."/>
            <person name="Silverstein K.A.T."/>
            <person name="Koren S."/>
            <person name="Bechman K.B."/>
            <person name="Herman A."/>
            <person name="Abrahante J.E."/>
            <person name="Garbe J."/>
        </authorList>
    </citation>
    <scope>NUCLEOTIDE SEQUENCE</scope>
    <source>
        <strain evidence="8">Duluth1</strain>
        <tissue evidence="8">Whole animal</tissue>
    </source>
</reference>
<dbReference type="InterPro" id="IPR051223">
    <property type="entry name" value="Polycystin"/>
</dbReference>
<comment type="subcellular location">
    <subcellularLocation>
        <location evidence="1">Membrane</location>
        <topology evidence="1">Multi-pass membrane protein</topology>
    </subcellularLocation>
</comment>
<evidence type="ECO:0000259" key="7">
    <source>
        <dbReference type="Pfam" id="PF08016"/>
    </source>
</evidence>
<dbReference type="EMBL" id="JAIWYP010000005">
    <property type="protein sequence ID" value="KAH3823414.1"/>
    <property type="molecule type" value="Genomic_DNA"/>
</dbReference>
<dbReference type="Pfam" id="PF08016">
    <property type="entry name" value="PKD_channel"/>
    <property type="match status" value="1"/>
</dbReference>
<evidence type="ECO:0000313" key="9">
    <source>
        <dbReference type="Proteomes" id="UP000828390"/>
    </source>
</evidence>
<evidence type="ECO:0000256" key="4">
    <source>
        <dbReference type="ARBA" id="ARBA00022989"/>
    </source>
</evidence>
<name>A0A9D4JUH8_DREPO</name>
<evidence type="ECO:0000256" key="6">
    <source>
        <dbReference type="SAM" id="Phobius"/>
    </source>
</evidence>
<feature type="transmembrane region" description="Helical" evidence="6">
    <location>
        <begin position="117"/>
        <end position="143"/>
    </location>
</feature>
<dbReference type="InterPro" id="IPR013122">
    <property type="entry name" value="PKD1_2_channel"/>
</dbReference>
<keyword evidence="9" id="KW-1185">Reference proteome</keyword>
<dbReference type="GO" id="GO:0005509">
    <property type="term" value="F:calcium ion binding"/>
    <property type="evidence" value="ECO:0007669"/>
    <property type="project" value="InterPro"/>
</dbReference>
<feature type="transmembrane region" description="Helical" evidence="6">
    <location>
        <begin position="84"/>
        <end position="105"/>
    </location>
</feature>
<organism evidence="8 9">
    <name type="scientific">Dreissena polymorpha</name>
    <name type="common">Zebra mussel</name>
    <name type="synonym">Mytilus polymorpha</name>
    <dbReference type="NCBI Taxonomy" id="45954"/>
    <lineage>
        <taxon>Eukaryota</taxon>
        <taxon>Metazoa</taxon>
        <taxon>Spiralia</taxon>
        <taxon>Lophotrochozoa</taxon>
        <taxon>Mollusca</taxon>
        <taxon>Bivalvia</taxon>
        <taxon>Autobranchia</taxon>
        <taxon>Heteroconchia</taxon>
        <taxon>Euheterodonta</taxon>
        <taxon>Imparidentia</taxon>
        <taxon>Neoheterodontei</taxon>
        <taxon>Myida</taxon>
        <taxon>Dreissenoidea</taxon>
        <taxon>Dreissenidae</taxon>
        <taxon>Dreissena</taxon>
    </lineage>
</organism>
<sequence>MKLFVNFSHIVFWDDIYGILLAVLAFMCTIRILEVFESSKRVSVIVKVFEQCGKDLFWFGVSFLYILLGFAFFGLFLFRPYLKSYMTIYRCLTNLFLAMIGKAIFKEMDDTNPISAEIFFVFFIITVVFFVLTIFLSILGASIDNAVVDMKNDTKEDLMEYLMRRFGSLFRLQVKRSNGKDRLKGLCFS</sequence>
<dbReference type="GO" id="GO:0016020">
    <property type="term" value="C:membrane"/>
    <property type="evidence" value="ECO:0007669"/>
    <property type="project" value="UniProtKB-SubCell"/>
</dbReference>
<accession>A0A9D4JUH8</accession>
<evidence type="ECO:0000313" key="8">
    <source>
        <dbReference type="EMBL" id="KAH3823414.1"/>
    </source>
</evidence>
<comment type="similarity">
    <text evidence="2">Belongs to the polycystin family.</text>
</comment>
<evidence type="ECO:0000256" key="3">
    <source>
        <dbReference type="ARBA" id="ARBA00022692"/>
    </source>
</evidence>
<dbReference type="AlphaFoldDB" id="A0A9D4JUH8"/>
<dbReference type="PRINTS" id="PR01433">
    <property type="entry name" value="POLYCYSTIN2"/>
</dbReference>
<reference evidence="8" key="1">
    <citation type="journal article" date="2019" name="bioRxiv">
        <title>The Genome of the Zebra Mussel, Dreissena polymorpha: A Resource for Invasive Species Research.</title>
        <authorList>
            <person name="McCartney M.A."/>
            <person name="Auch B."/>
            <person name="Kono T."/>
            <person name="Mallez S."/>
            <person name="Zhang Y."/>
            <person name="Obille A."/>
            <person name="Becker A."/>
            <person name="Abrahante J.E."/>
            <person name="Garbe J."/>
            <person name="Badalamenti J.P."/>
            <person name="Herman A."/>
            <person name="Mangelson H."/>
            <person name="Liachko I."/>
            <person name="Sullivan S."/>
            <person name="Sone E.D."/>
            <person name="Koren S."/>
            <person name="Silverstein K.A.T."/>
            <person name="Beckman K.B."/>
            <person name="Gohl D.M."/>
        </authorList>
    </citation>
    <scope>NUCLEOTIDE SEQUENCE</scope>
    <source>
        <strain evidence="8">Duluth1</strain>
        <tissue evidence="8">Whole animal</tissue>
    </source>
</reference>
<dbReference type="PANTHER" id="PTHR10877:SF150">
    <property type="entry name" value="REJ DOMAIN-CONTAINING PROTEIN"/>
    <property type="match status" value="1"/>
</dbReference>
<comment type="caution">
    <text evidence="8">The sequence shown here is derived from an EMBL/GenBank/DDBJ whole genome shotgun (WGS) entry which is preliminary data.</text>
</comment>